<accession>A0A2M4DCM6</accession>
<sequence length="78" mass="8614">MLMCICGYVRLIIVQQSSLLLRILLTVRLAGIAASNGIQPTTNRLWRNGYDCCLLKPLTCHMPRTNAAAITDSVLRLA</sequence>
<dbReference type="EMBL" id="GGFL01011108">
    <property type="protein sequence ID" value="MBW75286.1"/>
    <property type="molecule type" value="Transcribed_RNA"/>
</dbReference>
<evidence type="ECO:0000313" key="2">
    <source>
        <dbReference type="EMBL" id="MBW75286.1"/>
    </source>
</evidence>
<evidence type="ECO:0000256" key="1">
    <source>
        <dbReference type="SAM" id="SignalP"/>
    </source>
</evidence>
<keyword evidence="1" id="KW-0732">Signal</keyword>
<name>A0A2M4DCM6_ANODA</name>
<feature type="signal peptide" evidence="1">
    <location>
        <begin position="1"/>
        <end position="35"/>
    </location>
</feature>
<dbReference type="AlphaFoldDB" id="A0A2M4DCM6"/>
<proteinExistence type="predicted"/>
<organism evidence="2">
    <name type="scientific">Anopheles darlingi</name>
    <name type="common">Mosquito</name>
    <dbReference type="NCBI Taxonomy" id="43151"/>
    <lineage>
        <taxon>Eukaryota</taxon>
        <taxon>Metazoa</taxon>
        <taxon>Ecdysozoa</taxon>
        <taxon>Arthropoda</taxon>
        <taxon>Hexapoda</taxon>
        <taxon>Insecta</taxon>
        <taxon>Pterygota</taxon>
        <taxon>Neoptera</taxon>
        <taxon>Endopterygota</taxon>
        <taxon>Diptera</taxon>
        <taxon>Nematocera</taxon>
        <taxon>Culicoidea</taxon>
        <taxon>Culicidae</taxon>
        <taxon>Anophelinae</taxon>
        <taxon>Anopheles</taxon>
    </lineage>
</organism>
<reference evidence="2" key="1">
    <citation type="submission" date="2018-01" db="EMBL/GenBank/DDBJ databases">
        <title>An insight into the sialome of Amazonian anophelines.</title>
        <authorList>
            <person name="Ribeiro J.M."/>
            <person name="Scarpassa V."/>
            <person name="Calvo E."/>
        </authorList>
    </citation>
    <scope>NUCLEOTIDE SEQUENCE</scope>
</reference>
<protein>
    <submittedName>
        <fullName evidence="2">Putative secreted protein</fullName>
    </submittedName>
</protein>
<feature type="chain" id="PRO_5014818134" evidence="1">
    <location>
        <begin position="36"/>
        <end position="78"/>
    </location>
</feature>